<dbReference type="GO" id="GO:0043709">
    <property type="term" value="P:cell adhesion involved in single-species biofilm formation"/>
    <property type="evidence" value="ECO:0007669"/>
    <property type="project" value="TreeGrafter"/>
</dbReference>
<dbReference type="GO" id="GO:0052621">
    <property type="term" value="F:diguanylate cyclase activity"/>
    <property type="evidence" value="ECO:0007669"/>
    <property type="project" value="UniProtKB-EC"/>
</dbReference>
<reference evidence="5 6" key="1">
    <citation type="journal article" date="2015" name="Stand. Genomic Sci.">
        <title>Complete genome sequence and description of Salinispira pacifica gen. nov., sp. nov., a novel spirochaete isolated form a hypersaline microbial mat.</title>
        <authorList>
            <person name="Ben Hania W."/>
            <person name="Joseph M."/>
            <person name="Schumann P."/>
            <person name="Bunk B."/>
            <person name="Fiebig A."/>
            <person name="Sproer C."/>
            <person name="Klenk H.P."/>
            <person name="Fardeau M.L."/>
            <person name="Spring S."/>
        </authorList>
    </citation>
    <scope>NUCLEOTIDE SEQUENCE [LARGE SCALE GENOMIC DNA]</scope>
    <source>
        <strain evidence="5 6">L21-RPul-D2</strain>
    </source>
</reference>
<accession>V5WIR1</accession>
<dbReference type="SMART" id="SM00267">
    <property type="entry name" value="GGDEF"/>
    <property type="match status" value="1"/>
</dbReference>
<proteinExistence type="predicted"/>
<dbReference type="HOGENOM" id="CLU_000445_11_1_12"/>
<dbReference type="EC" id="2.7.7.65" evidence="1"/>
<dbReference type="GO" id="GO:0005886">
    <property type="term" value="C:plasma membrane"/>
    <property type="evidence" value="ECO:0007669"/>
    <property type="project" value="TreeGrafter"/>
</dbReference>
<evidence type="ECO:0000256" key="1">
    <source>
        <dbReference type="ARBA" id="ARBA00012528"/>
    </source>
</evidence>
<dbReference type="CDD" id="cd01949">
    <property type="entry name" value="GGDEF"/>
    <property type="match status" value="1"/>
</dbReference>
<dbReference type="PANTHER" id="PTHR45138">
    <property type="entry name" value="REGULATORY COMPONENTS OF SENSORY TRANSDUCTION SYSTEM"/>
    <property type="match status" value="1"/>
</dbReference>
<keyword evidence="3" id="KW-0472">Membrane</keyword>
<dbReference type="InterPro" id="IPR050469">
    <property type="entry name" value="Diguanylate_Cyclase"/>
</dbReference>
<feature type="transmembrane region" description="Helical" evidence="3">
    <location>
        <begin position="94"/>
        <end position="110"/>
    </location>
</feature>
<dbReference type="PROSITE" id="PS50887">
    <property type="entry name" value="GGDEF"/>
    <property type="match status" value="1"/>
</dbReference>
<comment type="catalytic activity">
    <reaction evidence="2">
        <text>2 GTP = 3',3'-c-di-GMP + 2 diphosphate</text>
        <dbReference type="Rhea" id="RHEA:24898"/>
        <dbReference type="ChEBI" id="CHEBI:33019"/>
        <dbReference type="ChEBI" id="CHEBI:37565"/>
        <dbReference type="ChEBI" id="CHEBI:58805"/>
        <dbReference type="EC" id="2.7.7.65"/>
    </reaction>
</comment>
<sequence length="347" mass="39765">MRSTPGGDIRYTLFRFYLLVTGVSGLLFGLINLINVRPPVNVFTGAAVFLLCALWYLLSANSGGYGLSRISFLVFLSLIWLPLGYLTSPGSFSAMPYIALTGMFISAVVVRNQWEYAFPIIMLILIPALFLYEMYNPMKFDIYSDPAYRLKDLSMNFVVAGSIILITIIYTMNRYRSFNEKMYEVSVRDSLTGLYNKRFFNEYIEKEHNRSLRNKTVFSLVFIDINHFKRVNDSLGHLEGDRVLKDIAGILVSSIRNYDLAVRYGGDEFILIFPSTELEDAEHQMKRMQKELDTYCAGYREQGLSVSWGIAESRNRSVEEVLAIADEMLYFKKRNINAHTGKNDPDN</sequence>
<evidence type="ECO:0000313" key="5">
    <source>
        <dbReference type="EMBL" id="AHC15683.1"/>
    </source>
</evidence>
<gene>
    <name evidence="5" type="ORF">L21SP2_2328</name>
</gene>
<feature type="transmembrane region" description="Helical" evidence="3">
    <location>
        <begin position="117"/>
        <end position="135"/>
    </location>
</feature>
<organism evidence="5 6">
    <name type="scientific">Salinispira pacifica</name>
    <dbReference type="NCBI Taxonomy" id="1307761"/>
    <lineage>
        <taxon>Bacteria</taxon>
        <taxon>Pseudomonadati</taxon>
        <taxon>Spirochaetota</taxon>
        <taxon>Spirochaetia</taxon>
        <taxon>Spirochaetales</taxon>
        <taxon>Spirochaetaceae</taxon>
        <taxon>Salinispira</taxon>
    </lineage>
</organism>
<dbReference type="Gene3D" id="3.30.70.270">
    <property type="match status" value="1"/>
</dbReference>
<dbReference type="GO" id="GO:1902201">
    <property type="term" value="P:negative regulation of bacterial-type flagellum-dependent cell motility"/>
    <property type="evidence" value="ECO:0007669"/>
    <property type="project" value="TreeGrafter"/>
</dbReference>
<dbReference type="PANTHER" id="PTHR45138:SF9">
    <property type="entry name" value="DIGUANYLATE CYCLASE DGCM-RELATED"/>
    <property type="match status" value="1"/>
</dbReference>
<name>V5WIR1_9SPIO</name>
<keyword evidence="3" id="KW-1133">Transmembrane helix</keyword>
<dbReference type="InterPro" id="IPR043128">
    <property type="entry name" value="Rev_trsase/Diguanyl_cyclase"/>
</dbReference>
<keyword evidence="6" id="KW-1185">Reference proteome</keyword>
<dbReference type="InterPro" id="IPR029787">
    <property type="entry name" value="Nucleotide_cyclase"/>
</dbReference>
<dbReference type="eggNOG" id="COG3706">
    <property type="taxonomic scope" value="Bacteria"/>
</dbReference>
<dbReference type="KEGG" id="slr:L21SP2_2328"/>
<keyword evidence="3" id="KW-0812">Transmembrane</keyword>
<feature type="transmembrane region" description="Helical" evidence="3">
    <location>
        <begin position="40"/>
        <end position="58"/>
    </location>
</feature>
<dbReference type="NCBIfam" id="TIGR00254">
    <property type="entry name" value="GGDEF"/>
    <property type="match status" value="1"/>
</dbReference>
<dbReference type="SUPFAM" id="SSF55073">
    <property type="entry name" value="Nucleotide cyclase"/>
    <property type="match status" value="1"/>
</dbReference>
<dbReference type="OrthoDB" id="9779586at2"/>
<feature type="transmembrane region" description="Helical" evidence="3">
    <location>
        <begin position="12"/>
        <end position="34"/>
    </location>
</feature>
<evidence type="ECO:0000256" key="2">
    <source>
        <dbReference type="ARBA" id="ARBA00034247"/>
    </source>
</evidence>
<protein>
    <recommendedName>
        <fullName evidence="1">diguanylate cyclase</fullName>
        <ecNumber evidence="1">2.7.7.65</ecNumber>
    </recommendedName>
</protein>
<dbReference type="STRING" id="1307761.L21SP2_2328"/>
<feature type="transmembrane region" description="Helical" evidence="3">
    <location>
        <begin position="70"/>
        <end position="88"/>
    </location>
</feature>
<feature type="domain" description="GGDEF" evidence="4">
    <location>
        <begin position="216"/>
        <end position="347"/>
    </location>
</feature>
<evidence type="ECO:0000259" key="4">
    <source>
        <dbReference type="PROSITE" id="PS50887"/>
    </source>
</evidence>
<dbReference type="AlphaFoldDB" id="V5WIR1"/>
<dbReference type="EMBL" id="CP006939">
    <property type="protein sequence ID" value="AHC15683.1"/>
    <property type="molecule type" value="Genomic_DNA"/>
</dbReference>
<evidence type="ECO:0000256" key="3">
    <source>
        <dbReference type="SAM" id="Phobius"/>
    </source>
</evidence>
<dbReference type="RefSeq" id="WP_024268587.1">
    <property type="nucleotide sequence ID" value="NC_023035.1"/>
</dbReference>
<dbReference type="Pfam" id="PF00990">
    <property type="entry name" value="GGDEF"/>
    <property type="match status" value="1"/>
</dbReference>
<dbReference type="InterPro" id="IPR000160">
    <property type="entry name" value="GGDEF_dom"/>
</dbReference>
<feature type="transmembrane region" description="Helical" evidence="3">
    <location>
        <begin position="155"/>
        <end position="172"/>
    </location>
</feature>
<dbReference type="Proteomes" id="UP000018680">
    <property type="component" value="Chromosome"/>
</dbReference>
<dbReference type="FunFam" id="3.30.70.270:FF:000001">
    <property type="entry name" value="Diguanylate cyclase domain protein"/>
    <property type="match status" value="1"/>
</dbReference>
<evidence type="ECO:0000313" key="6">
    <source>
        <dbReference type="Proteomes" id="UP000018680"/>
    </source>
</evidence>